<sequence length="127" mass="14118">MPVPDVAAVEADHQRAGRARQGLAVALTNALKRGHFRGQLLFLRFDHRVQVLLNGRARELRSNGQHVVEQIGRFLVGNQTGPFGFQIQPLRRHVLRKQVLQGTEGLRSRLGGRQVVARGIDRHVPGG</sequence>
<organism evidence="1 2">
    <name type="scientific">Hymenobacter wooponensis</name>
    <dbReference type="NCBI Taxonomy" id="1525360"/>
    <lineage>
        <taxon>Bacteria</taxon>
        <taxon>Pseudomonadati</taxon>
        <taxon>Bacteroidota</taxon>
        <taxon>Cytophagia</taxon>
        <taxon>Cytophagales</taxon>
        <taxon>Hymenobacteraceae</taxon>
        <taxon>Hymenobacter</taxon>
    </lineage>
</organism>
<evidence type="ECO:0000313" key="2">
    <source>
        <dbReference type="Proteomes" id="UP000298284"/>
    </source>
</evidence>
<reference evidence="1 2" key="1">
    <citation type="submission" date="2019-04" db="EMBL/GenBank/DDBJ databases">
        <authorList>
            <person name="Feng G."/>
            <person name="Zhang J."/>
            <person name="Zhu H."/>
        </authorList>
    </citation>
    <scope>NUCLEOTIDE SEQUENCE [LARGE SCALE GENOMIC DNA]</scope>
    <source>
        <strain evidence="1 2">JCM 19491</strain>
    </source>
</reference>
<evidence type="ECO:0000313" key="1">
    <source>
        <dbReference type="EMBL" id="TGD76997.1"/>
    </source>
</evidence>
<name>A0A4Z0MC92_9BACT</name>
<dbReference type="EMBL" id="SRKZ01000011">
    <property type="protein sequence ID" value="TGD76997.1"/>
    <property type="molecule type" value="Genomic_DNA"/>
</dbReference>
<accession>A0A4Z0MC92</accession>
<proteinExistence type="predicted"/>
<keyword evidence="2" id="KW-1185">Reference proteome</keyword>
<protein>
    <submittedName>
        <fullName evidence="1">Uncharacterized protein</fullName>
    </submittedName>
</protein>
<comment type="caution">
    <text evidence="1">The sequence shown here is derived from an EMBL/GenBank/DDBJ whole genome shotgun (WGS) entry which is preliminary data.</text>
</comment>
<dbReference type="AlphaFoldDB" id="A0A4Z0MC92"/>
<dbReference type="Proteomes" id="UP000298284">
    <property type="component" value="Unassembled WGS sequence"/>
</dbReference>
<gene>
    <name evidence="1" type="ORF">EU557_24790</name>
</gene>
<dbReference type="RefSeq" id="WP_135533125.1">
    <property type="nucleotide sequence ID" value="NZ_SRKZ01000011.1"/>
</dbReference>